<dbReference type="PANTHER" id="PTHR23329:SF1">
    <property type="entry name" value="TUFTELIN-INTERACTING PROTEIN 11"/>
    <property type="match status" value="1"/>
</dbReference>
<organism evidence="11 12">
    <name type="scientific">Dioscorea zingiberensis</name>
    <dbReference type="NCBI Taxonomy" id="325984"/>
    <lineage>
        <taxon>Eukaryota</taxon>
        <taxon>Viridiplantae</taxon>
        <taxon>Streptophyta</taxon>
        <taxon>Embryophyta</taxon>
        <taxon>Tracheophyta</taxon>
        <taxon>Spermatophyta</taxon>
        <taxon>Magnoliopsida</taxon>
        <taxon>Liliopsida</taxon>
        <taxon>Dioscoreales</taxon>
        <taxon>Dioscoreaceae</taxon>
        <taxon>Dioscorea</taxon>
    </lineage>
</organism>
<feature type="coiled-coil region" evidence="8">
    <location>
        <begin position="336"/>
        <end position="384"/>
    </location>
</feature>
<feature type="domain" description="G-patch" evidence="10">
    <location>
        <begin position="186"/>
        <end position="232"/>
    </location>
</feature>
<evidence type="ECO:0000256" key="9">
    <source>
        <dbReference type="SAM" id="MobiDB-lite"/>
    </source>
</evidence>
<dbReference type="OrthoDB" id="4822at2759"/>
<dbReference type="InterPro" id="IPR022783">
    <property type="entry name" value="GCFC_dom"/>
</dbReference>
<evidence type="ECO:0000256" key="1">
    <source>
        <dbReference type="ARBA" id="ARBA00004123"/>
    </source>
</evidence>
<keyword evidence="6 7" id="KW-0539">Nucleus</keyword>
<reference evidence="11" key="1">
    <citation type="submission" date="2021-03" db="EMBL/GenBank/DDBJ databases">
        <authorList>
            <person name="Li Z."/>
            <person name="Yang C."/>
        </authorList>
    </citation>
    <scope>NUCLEOTIDE SEQUENCE</scope>
    <source>
        <strain evidence="11">Dzin_1.0</strain>
        <tissue evidence="11">Leaf</tissue>
    </source>
</reference>
<comment type="similarity">
    <text evidence="2 7">Belongs to the TFP11/STIP family.</text>
</comment>
<dbReference type="PROSITE" id="PS50174">
    <property type="entry name" value="G_PATCH"/>
    <property type="match status" value="1"/>
</dbReference>
<evidence type="ECO:0000259" key="10">
    <source>
        <dbReference type="PROSITE" id="PS50174"/>
    </source>
</evidence>
<feature type="compositionally biased region" description="Basic and acidic residues" evidence="9">
    <location>
        <begin position="27"/>
        <end position="42"/>
    </location>
</feature>
<keyword evidence="3 7" id="KW-0507">mRNA processing</keyword>
<dbReference type="SMART" id="SM00443">
    <property type="entry name" value="G_patch"/>
    <property type="match status" value="1"/>
</dbReference>
<feature type="compositionally biased region" description="Basic and acidic residues" evidence="9">
    <location>
        <begin position="67"/>
        <end position="76"/>
    </location>
</feature>
<comment type="caution">
    <text evidence="11">The sequence shown here is derived from an EMBL/GenBank/DDBJ whole genome shotgun (WGS) entry which is preliminary data.</text>
</comment>
<dbReference type="EMBL" id="JAGGNH010000002">
    <property type="protein sequence ID" value="KAJ0980448.1"/>
    <property type="molecule type" value="Genomic_DNA"/>
</dbReference>
<feature type="region of interest" description="Disordered" evidence="9">
    <location>
        <begin position="27"/>
        <end position="80"/>
    </location>
</feature>
<dbReference type="Pfam" id="PF12457">
    <property type="entry name" value="TIP_N"/>
    <property type="match status" value="1"/>
</dbReference>
<evidence type="ECO:0000256" key="3">
    <source>
        <dbReference type="ARBA" id="ARBA00022664"/>
    </source>
</evidence>
<evidence type="ECO:0000256" key="2">
    <source>
        <dbReference type="ARBA" id="ARBA00010900"/>
    </source>
</evidence>
<dbReference type="Proteomes" id="UP001085076">
    <property type="component" value="Miscellaneous, Linkage group lg02"/>
</dbReference>
<evidence type="ECO:0000256" key="8">
    <source>
        <dbReference type="SAM" id="Coils"/>
    </source>
</evidence>
<dbReference type="GO" id="GO:0071008">
    <property type="term" value="C:U2-type post-mRNA release spliceosomal complex"/>
    <property type="evidence" value="ECO:0007669"/>
    <property type="project" value="TreeGrafter"/>
</dbReference>
<gene>
    <name evidence="11" type="ORF">J5N97_008703</name>
</gene>
<feature type="region of interest" description="Disordered" evidence="9">
    <location>
        <begin position="107"/>
        <end position="172"/>
    </location>
</feature>
<comment type="subcellular location">
    <subcellularLocation>
        <location evidence="1 7">Nucleus</location>
    </subcellularLocation>
</comment>
<dbReference type="InterPro" id="IPR045211">
    <property type="entry name" value="TFP11/STIP/Ntr1"/>
</dbReference>
<dbReference type="InterPro" id="IPR024933">
    <property type="entry name" value="TFP11"/>
</dbReference>
<dbReference type="InterPro" id="IPR022159">
    <property type="entry name" value="STIP/TFIP11_N"/>
</dbReference>
<evidence type="ECO:0000313" key="11">
    <source>
        <dbReference type="EMBL" id="KAJ0980448.1"/>
    </source>
</evidence>
<proteinExistence type="inferred from homology"/>
<dbReference type="Pfam" id="PF01585">
    <property type="entry name" value="G-patch"/>
    <property type="match status" value="1"/>
</dbReference>
<dbReference type="InterPro" id="IPR000467">
    <property type="entry name" value="G_patch_dom"/>
</dbReference>
<dbReference type="PIRSF" id="PIRSF017706">
    <property type="entry name" value="TFIP11"/>
    <property type="match status" value="1"/>
</dbReference>
<evidence type="ECO:0000256" key="6">
    <source>
        <dbReference type="ARBA" id="ARBA00023242"/>
    </source>
</evidence>
<dbReference type="Pfam" id="PF07842">
    <property type="entry name" value="GCFC"/>
    <property type="match status" value="1"/>
</dbReference>
<evidence type="ECO:0000256" key="4">
    <source>
        <dbReference type="ARBA" id="ARBA00022728"/>
    </source>
</evidence>
<keyword evidence="4 7" id="KW-0747">Spliceosome</keyword>
<dbReference type="GO" id="GO:0003676">
    <property type="term" value="F:nucleic acid binding"/>
    <property type="evidence" value="ECO:0007669"/>
    <property type="project" value="InterPro"/>
</dbReference>
<evidence type="ECO:0000256" key="7">
    <source>
        <dbReference type="PIRNR" id="PIRNR017706"/>
    </source>
</evidence>
<keyword evidence="8" id="KW-0175">Coiled coil</keyword>
<feature type="compositionally biased region" description="Basic and acidic residues" evidence="9">
    <location>
        <begin position="145"/>
        <end position="161"/>
    </location>
</feature>
<dbReference type="AlphaFoldDB" id="A0A9D5HL41"/>
<keyword evidence="5 7" id="KW-0508">mRNA splicing</keyword>
<dbReference type="GO" id="GO:0000390">
    <property type="term" value="P:spliceosomal complex disassembly"/>
    <property type="evidence" value="ECO:0007669"/>
    <property type="project" value="InterPro"/>
</dbReference>
<dbReference type="PANTHER" id="PTHR23329">
    <property type="entry name" value="TUFTELIN-INTERACTING PROTEIN 11-RELATED"/>
    <property type="match status" value="1"/>
</dbReference>
<name>A0A9D5HL41_9LILI</name>
<accession>A0A9D5HL41</accession>
<evidence type="ECO:0000256" key="5">
    <source>
        <dbReference type="ARBA" id="ARBA00023187"/>
    </source>
</evidence>
<reference evidence="11" key="2">
    <citation type="journal article" date="2022" name="Hortic Res">
        <title>The genome of Dioscorea zingiberensis sheds light on the biosynthesis, origin and evolution of the medicinally important diosgenin saponins.</title>
        <authorList>
            <person name="Li Y."/>
            <person name="Tan C."/>
            <person name="Li Z."/>
            <person name="Guo J."/>
            <person name="Li S."/>
            <person name="Chen X."/>
            <person name="Wang C."/>
            <person name="Dai X."/>
            <person name="Yang H."/>
            <person name="Song W."/>
            <person name="Hou L."/>
            <person name="Xu J."/>
            <person name="Tong Z."/>
            <person name="Xu A."/>
            <person name="Yuan X."/>
            <person name="Wang W."/>
            <person name="Yang Q."/>
            <person name="Chen L."/>
            <person name="Sun Z."/>
            <person name="Wang K."/>
            <person name="Pan B."/>
            <person name="Chen J."/>
            <person name="Bao Y."/>
            <person name="Liu F."/>
            <person name="Qi X."/>
            <person name="Gang D.R."/>
            <person name="Wen J."/>
            <person name="Li J."/>
        </authorList>
    </citation>
    <scope>NUCLEOTIDE SEQUENCE</scope>
    <source>
        <strain evidence="11">Dzin_1.0</strain>
    </source>
</reference>
<sequence length="853" mass="97287">MDEDQYMERLSMDGDYEGGQFIGGEFYYRRRTERPQQTKEDAIYGSFIDSDSDSDGGGSRKRRRRRGDLISEKSDLTKPVQFVSTGTVMPDQEIDRNREEIDAAASGETNQGQGLGFGLGFRAEPEKKEGGEDDEDFLPTAFGRKIKEGAQRREKEREKSTSMKKTIGRRDAGGVTSGVGKFENYTKGIGMKLMEKMGYKIGGGLGKNEQGIVAPIEAKLRPKNMGMGFNDYKEAKVPALDEALEEKSASAVAVARPKEKRWLKNKQGKKKAEYLTAEELLAKKQEQGLEVVQKVLDMRGPQVRVVVNLENLNAEEEAKENQVPMPELQHNVRLIMDLAEVDIQKLDRDLRREREKVVSLQSEKEKFQKEAARQKKQLEVMEAIMEILGRTEKESLSGSLTLDSLLKTFNGLKEQFGDDYKLCNLSCIACSYAYPLLIRVFQGWEPLQNPLHGLQLMSSWRDLLQGDQPYDYSDSASAALPYSQLVSEVVLPAVRISGTNTWQARDPEPMLRFLESWDRLLPPPVLQSILEHVVMPKLSAAVELWDPRRETVPIHVWVHPWLPLLGQRLETLYHTIRFKLGNVLHAWHASDSSAYAILAPWKDVFDAASWEQLIVRYIVPKLISALEEFQVNPANQILDQFNWVMMWASAIPIHHMVTMLEVQFFHKWKEVLYRWLLSNPDYNEVMRWYLGWKGLFPPELLANEQIRKRLTEGLDMMNQAVEGMEVVQPGAREHVSYLRVTEKRQFEAQQQAAAYASYQHPPPVSGNGYHMDATENPPQMSLKEMIEAYATEQGLVFLPRVGRSYNGLPVYGFGNISICIDSVKQLVFAQTQEGWGAVSLKQLLEMHHRVVRR</sequence>
<protein>
    <recommendedName>
        <fullName evidence="10">G-patch domain-containing protein</fullName>
    </recommendedName>
</protein>
<keyword evidence="12" id="KW-1185">Reference proteome</keyword>
<evidence type="ECO:0000313" key="12">
    <source>
        <dbReference type="Proteomes" id="UP001085076"/>
    </source>
</evidence>